<keyword evidence="1" id="KW-0723">Serine/threonine-protein kinase</keyword>
<keyword evidence="2" id="KW-0808">Transferase</keyword>
<dbReference type="Gene3D" id="1.10.510.10">
    <property type="entry name" value="Transferase(Phosphotransferase) domain 1"/>
    <property type="match status" value="1"/>
</dbReference>
<evidence type="ECO:0000259" key="6">
    <source>
        <dbReference type="PROSITE" id="PS50011"/>
    </source>
</evidence>
<dbReference type="InterPro" id="IPR011009">
    <property type="entry name" value="Kinase-like_dom_sf"/>
</dbReference>
<organism evidence="7 8">
    <name type="scientific">Paraglomus brasilianum</name>
    <dbReference type="NCBI Taxonomy" id="144538"/>
    <lineage>
        <taxon>Eukaryota</taxon>
        <taxon>Fungi</taxon>
        <taxon>Fungi incertae sedis</taxon>
        <taxon>Mucoromycota</taxon>
        <taxon>Glomeromycotina</taxon>
        <taxon>Glomeromycetes</taxon>
        <taxon>Paraglomerales</taxon>
        <taxon>Paraglomeraceae</taxon>
        <taxon>Paraglomus</taxon>
    </lineage>
</organism>
<name>A0A9N9FJQ1_9GLOM</name>
<dbReference type="PANTHER" id="PTHR24345">
    <property type="entry name" value="SERINE/THREONINE-PROTEIN KINASE PLK"/>
    <property type="match status" value="1"/>
</dbReference>
<dbReference type="GO" id="GO:0005524">
    <property type="term" value="F:ATP binding"/>
    <property type="evidence" value="ECO:0007669"/>
    <property type="project" value="UniProtKB-KW"/>
</dbReference>
<reference evidence="7" key="1">
    <citation type="submission" date="2021-06" db="EMBL/GenBank/DDBJ databases">
        <authorList>
            <person name="Kallberg Y."/>
            <person name="Tangrot J."/>
            <person name="Rosling A."/>
        </authorList>
    </citation>
    <scope>NUCLEOTIDE SEQUENCE</scope>
    <source>
        <strain evidence="7">BR232B</strain>
    </source>
</reference>
<evidence type="ECO:0000256" key="1">
    <source>
        <dbReference type="ARBA" id="ARBA00022527"/>
    </source>
</evidence>
<keyword evidence="5" id="KW-0067">ATP-binding</keyword>
<evidence type="ECO:0000256" key="2">
    <source>
        <dbReference type="ARBA" id="ARBA00022679"/>
    </source>
</evidence>
<evidence type="ECO:0000256" key="4">
    <source>
        <dbReference type="ARBA" id="ARBA00022777"/>
    </source>
</evidence>
<evidence type="ECO:0000256" key="3">
    <source>
        <dbReference type="ARBA" id="ARBA00022741"/>
    </source>
</evidence>
<keyword evidence="4" id="KW-0418">Kinase</keyword>
<keyword evidence="8" id="KW-1185">Reference proteome</keyword>
<evidence type="ECO:0000313" key="7">
    <source>
        <dbReference type="EMBL" id="CAG8541100.1"/>
    </source>
</evidence>
<dbReference type="GO" id="GO:0004674">
    <property type="term" value="F:protein serine/threonine kinase activity"/>
    <property type="evidence" value="ECO:0007669"/>
    <property type="project" value="UniProtKB-KW"/>
</dbReference>
<dbReference type="EMBL" id="CAJVPI010000486">
    <property type="protein sequence ID" value="CAG8541100.1"/>
    <property type="molecule type" value="Genomic_DNA"/>
</dbReference>
<evidence type="ECO:0000256" key="5">
    <source>
        <dbReference type="ARBA" id="ARBA00022840"/>
    </source>
</evidence>
<dbReference type="Proteomes" id="UP000789739">
    <property type="component" value="Unassembled WGS sequence"/>
</dbReference>
<keyword evidence="3" id="KW-0547">Nucleotide-binding</keyword>
<sequence length="254" mass="29494">MITITPPQTCPVAIKKVLKKSEAKTVLCDKIEMPIELVILRKIPPHPNIITLLYWMKIRPEEWMIEFEFHGYDSIGLKSNLKDYLNDVARSRGTNGLTEDESKSIMRQLLLACNHLESYGIYHRNLKLDNLVIGTDGSIKLIDFGLAIETKENEQHIEKIGSIVPPEMYGHVTYRQSTAQIWVLGTIFYQLFERIEPFQKERVICKALGPVMFSKYNRPLKNCVELMEWMLNVDPNRRPQCIDDILDHEWISHG</sequence>
<proteinExistence type="predicted"/>
<protein>
    <submittedName>
        <fullName evidence="7">6678_t:CDS:1</fullName>
    </submittedName>
</protein>
<dbReference type="CDD" id="cd00180">
    <property type="entry name" value="PKc"/>
    <property type="match status" value="1"/>
</dbReference>
<feature type="domain" description="Protein kinase" evidence="6">
    <location>
        <begin position="1"/>
        <end position="251"/>
    </location>
</feature>
<dbReference type="PANTHER" id="PTHR24345:SF91">
    <property type="entry name" value="SERINE_THREONINE-PROTEIN KINASE PLK4"/>
    <property type="match status" value="1"/>
</dbReference>
<dbReference type="InterPro" id="IPR000719">
    <property type="entry name" value="Prot_kinase_dom"/>
</dbReference>
<comment type="caution">
    <text evidence="7">The sequence shown here is derived from an EMBL/GenBank/DDBJ whole genome shotgun (WGS) entry which is preliminary data.</text>
</comment>
<dbReference type="PROSITE" id="PS50011">
    <property type="entry name" value="PROTEIN_KINASE_DOM"/>
    <property type="match status" value="1"/>
</dbReference>
<dbReference type="GO" id="GO:0005634">
    <property type="term" value="C:nucleus"/>
    <property type="evidence" value="ECO:0007669"/>
    <property type="project" value="TreeGrafter"/>
</dbReference>
<dbReference type="SUPFAM" id="SSF56112">
    <property type="entry name" value="Protein kinase-like (PK-like)"/>
    <property type="match status" value="1"/>
</dbReference>
<dbReference type="OrthoDB" id="10252171at2759"/>
<accession>A0A9N9FJQ1</accession>
<gene>
    <name evidence="7" type="ORF">PBRASI_LOCUS4591</name>
</gene>
<evidence type="ECO:0000313" key="8">
    <source>
        <dbReference type="Proteomes" id="UP000789739"/>
    </source>
</evidence>
<dbReference type="Pfam" id="PF00069">
    <property type="entry name" value="Pkinase"/>
    <property type="match status" value="1"/>
</dbReference>
<dbReference type="AlphaFoldDB" id="A0A9N9FJQ1"/>